<dbReference type="CDD" id="cd12797">
    <property type="entry name" value="M23_peptidase"/>
    <property type="match status" value="1"/>
</dbReference>
<dbReference type="SUPFAM" id="SSF51261">
    <property type="entry name" value="Duplicated hybrid motif"/>
    <property type="match status" value="1"/>
</dbReference>
<sequence length="54" mass="5688">TLYSHNSRNAVSVGQKVEAGQIIGYVGATGNATGPHLHFEVRVNGSPVNPLPYL</sequence>
<name>A0A6V8NPY1_9ACTN</name>
<gene>
    <name evidence="2" type="ORF">HKBW3S06_01340</name>
</gene>
<dbReference type="AlphaFoldDB" id="A0A6V8NPY1"/>
<reference evidence="2 3" key="1">
    <citation type="journal article" date="2020" name="Front. Microbiol.">
        <title>Single-cell genomics of novel Actinobacteria with the Wood-Ljungdahl pathway discovered in a serpentinizing system.</title>
        <authorList>
            <person name="Merino N."/>
            <person name="Kawai M."/>
            <person name="Boyd E.S."/>
            <person name="Colman D.R."/>
            <person name="McGlynn S.E."/>
            <person name="Nealson K.H."/>
            <person name="Kurokawa K."/>
            <person name="Hongoh Y."/>
        </authorList>
    </citation>
    <scope>NUCLEOTIDE SEQUENCE [LARGE SCALE GENOMIC DNA]</scope>
    <source>
        <strain evidence="2 3">S06</strain>
    </source>
</reference>
<dbReference type="InterPro" id="IPR050570">
    <property type="entry name" value="Cell_wall_metabolism_enzyme"/>
</dbReference>
<dbReference type="Gene3D" id="2.70.70.10">
    <property type="entry name" value="Glucose Permease (Domain IIA)"/>
    <property type="match status" value="1"/>
</dbReference>
<feature type="non-terminal residue" evidence="2">
    <location>
        <position position="1"/>
    </location>
</feature>
<dbReference type="EMBL" id="BLRV01000217">
    <property type="protein sequence ID" value="GFP22113.1"/>
    <property type="molecule type" value="Genomic_DNA"/>
</dbReference>
<dbReference type="PANTHER" id="PTHR21666:SF270">
    <property type="entry name" value="MUREIN HYDROLASE ACTIVATOR ENVC"/>
    <property type="match status" value="1"/>
</dbReference>
<evidence type="ECO:0000259" key="1">
    <source>
        <dbReference type="Pfam" id="PF01551"/>
    </source>
</evidence>
<dbReference type="GO" id="GO:0004222">
    <property type="term" value="F:metalloendopeptidase activity"/>
    <property type="evidence" value="ECO:0007669"/>
    <property type="project" value="TreeGrafter"/>
</dbReference>
<dbReference type="InterPro" id="IPR016047">
    <property type="entry name" value="M23ase_b-sheet_dom"/>
</dbReference>
<evidence type="ECO:0000313" key="2">
    <source>
        <dbReference type="EMBL" id="GFP22113.1"/>
    </source>
</evidence>
<accession>A0A6V8NPY1</accession>
<protein>
    <recommendedName>
        <fullName evidence="1">M23ase beta-sheet core domain-containing protein</fullName>
    </recommendedName>
</protein>
<organism evidence="2 3">
    <name type="scientific">Candidatus Hakubella thermalkaliphila</name>
    <dbReference type="NCBI Taxonomy" id="2754717"/>
    <lineage>
        <taxon>Bacteria</taxon>
        <taxon>Bacillati</taxon>
        <taxon>Actinomycetota</taxon>
        <taxon>Actinomycetota incertae sedis</taxon>
        <taxon>Candidatus Hakubellales</taxon>
        <taxon>Candidatus Hakubellaceae</taxon>
        <taxon>Candidatus Hakubella</taxon>
    </lineage>
</organism>
<dbReference type="Pfam" id="PF01551">
    <property type="entry name" value="Peptidase_M23"/>
    <property type="match status" value="1"/>
</dbReference>
<evidence type="ECO:0000313" key="3">
    <source>
        <dbReference type="Proteomes" id="UP000580051"/>
    </source>
</evidence>
<feature type="domain" description="M23ase beta-sheet core" evidence="1">
    <location>
        <begin position="1"/>
        <end position="50"/>
    </location>
</feature>
<proteinExistence type="predicted"/>
<dbReference type="PANTHER" id="PTHR21666">
    <property type="entry name" value="PEPTIDASE-RELATED"/>
    <property type="match status" value="1"/>
</dbReference>
<dbReference type="RefSeq" id="WP_176227161.1">
    <property type="nucleotide sequence ID" value="NZ_BLRV01000217.1"/>
</dbReference>
<dbReference type="InterPro" id="IPR011055">
    <property type="entry name" value="Dup_hybrid_motif"/>
</dbReference>
<dbReference type="Proteomes" id="UP000580051">
    <property type="component" value="Unassembled WGS sequence"/>
</dbReference>
<comment type="caution">
    <text evidence="2">The sequence shown here is derived from an EMBL/GenBank/DDBJ whole genome shotgun (WGS) entry which is preliminary data.</text>
</comment>